<accession>A0A0D9ZY65</accession>
<organism evidence="2">
    <name type="scientific">Oryza glumipatula</name>
    <dbReference type="NCBI Taxonomy" id="40148"/>
    <lineage>
        <taxon>Eukaryota</taxon>
        <taxon>Viridiplantae</taxon>
        <taxon>Streptophyta</taxon>
        <taxon>Embryophyta</taxon>
        <taxon>Tracheophyta</taxon>
        <taxon>Spermatophyta</taxon>
        <taxon>Magnoliopsida</taxon>
        <taxon>Liliopsida</taxon>
        <taxon>Poales</taxon>
        <taxon>Poaceae</taxon>
        <taxon>BOP clade</taxon>
        <taxon>Oryzoideae</taxon>
        <taxon>Oryzeae</taxon>
        <taxon>Oryzinae</taxon>
        <taxon>Oryza</taxon>
    </lineage>
</organism>
<feature type="region of interest" description="Disordered" evidence="1">
    <location>
        <begin position="91"/>
        <end position="117"/>
    </location>
</feature>
<proteinExistence type="predicted"/>
<dbReference type="Gramene" id="OGLUM05G14520.1">
    <property type="protein sequence ID" value="OGLUM05G14520.1"/>
    <property type="gene ID" value="OGLUM05G14520"/>
</dbReference>
<reference evidence="2" key="1">
    <citation type="submission" date="2015-04" db="UniProtKB">
        <authorList>
            <consortium name="EnsemblPlants"/>
        </authorList>
    </citation>
    <scope>IDENTIFICATION</scope>
</reference>
<keyword evidence="3" id="KW-1185">Reference proteome</keyword>
<dbReference type="AlphaFoldDB" id="A0A0D9ZY65"/>
<evidence type="ECO:0000256" key="1">
    <source>
        <dbReference type="SAM" id="MobiDB-lite"/>
    </source>
</evidence>
<name>A0A0D9ZY65_9ORYZ</name>
<protein>
    <submittedName>
        <fullName evidence="2">Uncharacterized protein</fullName>
    </submittedName>
</protein>
<evidence type="ECO:0000313" key="2">
    <source>
        <dbReference type="EnsemblPlants" id="OGLUM05G14520.1"/>
    </source>
</evidence>
<evidence type="ECO:0000313" key="3">
    <source>
        <dbReference type="Proteomes" id="UP000026961"/>
    </source>
</evidence>
<dbReference type="Proteomes" id="UP000026961">
    <property type="component" value="Chromosome 5"/>
</dbReference>
<reference evidence="2" key="2">
    <citation type="submission" date="2018-05" db="EMBL/GenBank/DDBJ databases">
        <title>OgluRS3 (Oryza glumaepatula Reference Sequence Version 3).</title>
        <authorList>
            <person name="Zhang J."/>
            <person name="Kudrna D."/>
            <person name="Lee S."/>
            <person name="Talag J."/>
            <person name="Welchert J."/>
            <person name="Wing R.A."/>
        </authorList>
    </citation>
    <scope>NUCLEOTIDE SEQUENCE [LARGE SCALE GENOMIC DNA]</scope>
</reference>
<dbReference type="HOGENOM" id="CLU_2088606_0_0_1"/>
<sequence length="117" mass="12284">MEGEFHLSLRGNTQPSETLRVLDVTGCSSFSLSAGSRGAADDTAAAVVKDLQGVVDSTPALATVHLESVFLAGAKEDGCARGQCTTSACVGRERGKEKKRKRGTRVLECRRASSPSE</sequence>
<dbReference type="EnsemblPlants" id="OGLUM05G14520.1">
    <property type="protein sequence ID" value="OGLUM05G14520.1"/>
    <property type="gene ID" value="OGLUM05G14520"/>
</dbReference>